<keyword evidence="2" id="KW-1185">Reference proteome</keyword>
<dbReference type="RefSeq" id="XP_021829006.1">
    <property type="nucleotide sequence ID" value="XM_021973314.1"/>
</dbReference>
<organism evidence="2 3">
    <name type="scientific">Prunus avium</name>
    <name type="common">Cherry</name>
    <name type="synonym">Cerasus avium</name>
    <dbReference type="NCBI Taxonomy" id="42229"/>
    <lineage>
        <taxon>Eukaryota</taxon>
        <taxon>Viridiplantae</taxon>
        <taxon>Streptophyta</taxon>
        <taxon>Embryophyta</taxon>
        <taxon>Tracheophyta</taxon>
        <taxon>Spermatophyta</taxon>
        <taxon>Magnoliopsida</taxon>
        <taxon>eudicotyledons</taxon>
        <taxon>Gunneridae</taxon>
        <taxon>Pentapetalae</taxon>
        <taxon>rosids</taxon>
        <taxon>fabids</taxon>
        <taxon>Rosales</taxon>
        <taxon>Rosaceae</taxon>
        <taxon>Amygdaloideae</taxon>
        <taxon>Amygdaleae</taxon>
        <taxon>Prunus</taxon>
    </lineage>
</organism>
<evidence type="ECO:0000313" key="3">
    <source>
        <dbReference type="RefSeq" id="XP_021829006.1"/>
    </source>
</evidence>
<sequence length="239" mass="25667">MKGGGGGGVYSGKRRWRGLVIAVLGLVFLSMLVPLLFLLGPHNGFHSPGSEQQSSPSIGLGGYSTKIIIRDASKLSEGDRCILLSWVKPSLDNASNILTALLVRPSVRILWKTSCRSFGSSGSSMAGFLLKGSYGGGSFDLSISLVAVFVVVSSSSSSSEGREKLTLVLTLVLGSEELKNLTLLKVRKGDSDNGRSNLLWWFSVSEEEEEAKEMVLLEWLAAAMAMRRLLRTKGKGLDL</sequence>
<feature type="transmembrane region" description="Helical" evidence="1">
    <location>
        <begin position="19"/>
        <end position="39"/>
    </location>
</feature>
<proteinExistence type="predicted"/>
<keyword evidence="1" id="KW-0812">Transmembrane</keyword>
<name>A0A6P5TPM8_PRUAV</name>
<dbReference type="GeneID" id="110769364"/>
<keyword evidence="1" id="KW-1133">Transmembrane helix</keyword>
<reference evidence="3" key="1">
    <citation type="submission" date="2025-08" db="UniProtKB">
        <authorList>
            <consortium name="RefSeq"/>
        </authorList>
    </citation>
    <scope>IDENTIFICATION</scope>
</reference>
<gene>
    <name evidence="3" type="primary">LOC110769364</name>
</gene>
<protein>
    <submittedName>
        <fullName evidence="3">Uncharacterized protein LOC110769364</fullName>
    </submittedName>
</protein>
<evidence type="ECO:0000313" key="2">
    <source>
        <dbReference type="Proteomes" id="UP000515124"/>
    </source>
</evidence>
<evidence type="ECO:0000256" key="1">
    <source>
        <dbReference type="SAM" id="Phobius"/>
    </source>
</evidence>
<dbReference type="AlphaFoldDB" id="A0A6P5TPM8"/>
<keyword evidence="1" id="KW-0472">Membrane</keyword>
<accession>A0A6P5TPM8</accession>
<dbReference type="Proteomes" id="UP000515124">
    <property type="component" value="Unplaced"/>
</dbReference>
<dbReference type="KEGG" id="pavi:110769364"/>